<sequence>MSVFLTPAAQHAHTASTARSLFIHRNTWLSCVRLPAGRRSGAAIHASDNHRLTSRDARVLVRICVCVCVSGSGWGLDDRNLALRFCAAGPEDHRISQAACAWRQGGAPWLVSSARDDAQQKWNSGSQETSTAGFRDEAQLFVEGKKRSDACGDGGEGRGRVISCEGEEIGVARLVMLIVCVWAAEAPHASPEQKGDGRPEEIALPQMCRCEKLKSDSIGHLRFDVFSMGGGGRRAGLSLSEVKY</sequence>
<dbReference type="AlphaFoldDB" id="W4JU64"/>
<proteinExistence type="predicted"/>
<gene>
    <name evidence="1" type="ORF">HETIRDRAFT_105701</name>
</gene>
<dbReference type="Proteomes" id="UP000030671">
    <property type="component" value="Unassembled WGS sequence"/>
</dbReference>
<keyword evidence="2" id="KW-1185">Reference proteome</keyword>
<dbReference type="KEGG" id="hir:HETIRDRAFT_105701"/>
<evidence type="ECO:0000313" key="2">
    <source>
        <dbReference type="Proteomes" id="UP000030671"/>
    </source>
</evidence>
<dbReference type="HOGENOM" id="CLU_1138116_0_0_1"/>
<accession>W4JU64</accession>
<dbReference type="InParanoid" id="W4JU64"/>
<evidence type="ECO:0000313" key="1">
    <source>
        <dbReference type="EMBL" id="ETW77098.1"/>
    </source>
</evidence>
<dbReference type="RefSeq" id="XP_009550644.1">
    <property type="nucleotide sequence ID" value="XM_009552349.1"/>
</dbReference>
<organism evidence="1 2">
    <name type="scientific">Heterobasidion irregulare (strain TC 32-1)</name>
    <dbReference type="NCBI Taxonomy" id="747525"/>
    <lineage>
        <taxon>Eukaryota</taxon>
        <taxon>Fungi</taxon>
        <taxon>Dikarya</taxon>
        <taxon>Basidiomycota</taxon>
        <taxon>Agaricomycotina</taxon>
        <taxon>Agaricomycetes</taxon>
        <taxon>Russulales</taxon>
        <taxon>Bondarzewiaceae</taxon>
        <taxon>Heterobasidion</taxon>
        <taxon>Heterobasidion annosum species complex</taxon>
    </lineage>
</organism>
<protein>
    <submittedName>
        <fullName evidence="1">Uncharacterized protein</fullName>
    </submittedName>
</protein>
<dbReference type="EMBL" id="KI925463">
    <property type="protein sequence ID" value="ETW77098.1"/>
    <property type="molecule type" value="Genomic_DNA"/>
</dbReference>
<name>W4JU64_HETIT</name>
<dbReference type="GeneID" id="20666090"/>
<reference evidence="1 2" key="1">
    <citation type="journal article" date="2012" name="New Phytol.">
        <title>Insight into trade-off between wood decay and parasitism from the genome of a fungal forest pathogen.</title>
        <authorList>
            <person name="Olson A."/>
            <person name="Aerts A."/>
            <person name="Asiegbu F."/>
            <person name="Belbahri L."/>
            <person name="Bouzid O."/>
            <person name="Broberg A."/>
            <person name="Canback B."/>
            <person name="Coutinho P.M."/>
            <person name="Cullen D."/>
            <person name="Dalman K."/>
            <person name="Deflorio G."/>
            <person name="van Diepen L.T."/>
            <person name="Dunand C."/>
            <person name="Duplessis S."/>
            <person name="Durling M."/>
            <person name="Gonthier P."/>
            <person name="Grimwood J."/>
            <person name="Fossdal C.G."/>
            <person name="Hansson D."/>
            <person name="Henrissat B."/>
            <person name="Hietala A."/>
            <person name="Himmelstrand K."/>
            <person name="Hoffmeister D."/>
            <person name="Hogberg N."/>
            <person name="James T.Y."/>
            <person name="Karlsson M."/>
            <person name="Kohler A."/>
            <person name="Kues U."/>
            <person name="Lee Y.H."/>
            <person name="Lin Y.C."/>
            <person name="Lind M."/>
            <person name="Lindquist E."/>
            <person name="Lombard V."/>
            <person name="Lucas S."/>
            <person name="Lunden K."/>
            <person name="Morin E."/>
            <person name="Murat C."/>
            <person name="Park J."/>
            <person name="Raffaello T."/>
            <person name="Rouze P."/>
            <person name="Salamov A."/>
            <person name="Schmutz J."/>
            <person name="Solheim H."/>
            <person name="Stahlberg J."/>
            <person name="Velez H."/>
            <person name="de Vries R.P."/>
            <person name="Wiebenga A."/>
            <person name="Woodward S."/>
            <person name="Yakovlev I."/>
            <person name="Garbelotto M."/>
            <person name="Martin F."/>
            <person name="Grigoriev I.V."/>
            <person name="Stenlid J."/>
        </authorList>
    </citation>
    <scope>NUCLEOTIDE SEQUENCE [LARGE SCALE GENOMIC DNA]</scope>
    <source>
        <strain evidence="1 2">TC 32-1</strain>
    </source>
</reference>